<accession>A0A0B8NSI5</accession>
<evidence type="ECO:0000256" key="2">
    <source>
        <dbReference type="ARBA" id="ARBA00010742"/>
    </source>
</evidence>
<sequence>MYKYLIVLASALLMACSEPSNDISKRDTPISLSLITGVQPGFGLVKVSQEQGLFKKNNIELHVIDRPSGKLALKSVINQEVDPDFILVADIAFLANQHRLSNYRIVASVFDSDNQNALASLSPINDLSALKGKTMCTQHQSALHFYGQLLVEYSGEKDVTFKYLNISDLVTGLYEGECDFITIREPFISQIKKAPPKPVYIQQFAGIYLQHELMLANERVSSKDVARVLTTLIEAEKLFISDEEKVISTLSKSLSATPKSMKSLKEDSMWEVSLYRPLVPLLERQMSWLVDLGIEEGRGFVPMLALRTESLESIAPLKQTVVTNED</sequence>
<dbReference type="GO" id="GO:0042918">
    <property type="term" value="P:alkanesulfonate transmembrane transport"/>
    <property type="evidence" value="ECO:0007669"/>
    <property type="project" value="TreeGrafter"/>
</dbReference>
<evidence type="ECO:0000313" key="6">
    <source>
        <dbReference type="Proteomes" id="UP000031671"/>
    </source>
</evidence>
<dbReference type="PANTHER" id="PTHR30024:SF47">
    <property type="entry name" value="TAURINE-BINDING PERIPLASMIC PROTEIN"/>
    <property type="match status" value="1"/>
</dbReference>
<protein>
    <submittedName>
        <fullName evidence="5">ABC-type nitrate/sulfonate/bicarbonate transport systems</fullName>
    </submittedName>
</protein>
<proteinExistence type="inferred from homology"/>
<dbReference type="SUPFAM" id="SSF53850">
    <property type="entry name" value="Periplasmic binding protein-like II"/>
    <property type="match status" value="1"/>
</dbReference>
<evidence type="ECO:0000313" key="5">
    <source>
        <dbReference type="EMBL" id="GAM55297.1"/>
    </source>
</evidence>
<dbReference type="AlphaFoldDB" id="A0A0B8NSI5"/>
<dbReference type="Proteomes" id="UP000031671">
    <property type="component" value="Unassembled WGS sequence"/>
</dbReference>
<name>A0A0B8NSI5_9VIBR</name>
<reference evidence="5 6" key="1">
    <citation type="submission" date="2015-01" db="EMBL/GenBank/DDBJ databases">
        <title>Vibrio sp. C1 JCM 19231 whole genome shotgun sequence.</title>
        <authorList>
            <person name="Sawabe T."/>
            <person name="Meirelles P."/>
            <person name="Feng G."/>
            <person name="Sayaka M."/>
            <person name="Hattori M."/>
            <person name="Ohkuma M."/>
        </authorList>
    </citation>
    <scope>NUCLEOTIDE SEQUENCE [LARGE SCALE GENOMIC DNA]</scope>
    <source>
        <strain evidence="6">JCM 19231</strain>
    </source>
</reference>
<comment type="subcellular location">
    <subcellularLocation>
        <location evidence="1">Periplasm</location>
    </subcellularLocation>
</comment>
<keyword evidence="3" id="KW-0732">Signal</keyword>
<comment type="similarity">
    <text evidence="2">Belongs to the bacterial solute-binding protein SsuA/TauA family.</text>
</comment>
<dbReference type="Gene3D" id="3.40.190.10">
    <property type="entry name" value="Periplasmic binding protein-like II"/>
    <property type="match status" value="2"/>
</dbReference>
<comment type="caution">
    <text evidence="5">The sequence shown here is derived from an EMBL/GenBank/DDBJ whole genome shotgun (WGS) entry which is preliminary data.</text>
</comment>
<dbReference type="EMBL" id="BBRZ01000012">
    <property type="protein sequence ID" value="GAM55297.1"/>
    <property type="molecule type" value="Genomic_DNA"/>
</dbReference>
<keyword evidence="6" id="KW-1185">Reference proteome</keyword>
<feature type="domain" description="SsuA/THI5-like" evidence="4">
    <location>
        <begin position="45"/>
        <end position="182"/>
    </location>
</feature>
<dbReference type="PANTHER" id="PTHR30024">
    <property type="entry name" value="ALIPHATIC SULFONATES-BINDING PROTEIN-RELATED"/>
    <property type="match status" value="1"/>
</dbReference>
<dbReference type="InterPro" id="IPR015168">
    <property type="entry name" value="SsuA/THI5"/>
</dbReference>
<evidence type="ECO:0000256" key="3">
    <source>
        <dbReference type="ARBA" id="ARBA00022729"/>
    </source>
</evidence>
<dbReference type="GO" id="GO:0042597">
    <property type="term" value="C:periplasmic space"/>
    <property type="evidence" value="ECO:0007669"/>
    <property type="project" value="UniProtKB-SubCell"/>
</dbReference>
<evidence type="ECO:0000259" key="4">
    <source>
        <dbReference type="Pfam" id="PF09084"/>
    </source>
</evidence>
<organism evidence="5 6">
    <name type="scientific">Vibrio ishigakensis</name>
    <dbReference type="NCBI Taxonomy" id="1481914"/>
    <lineage>
        <taxon>Bacteria</taxon>
        <taxon>Pseudomonadati</taxon>
        <taxon>Pseudomonadota</taxon>
        <taxon>Gammaproteobacteria</taxon>
        <taxon>Vibrionales</taxon>
        <taxon>Vibrionaceae</taxon>
        <taxon>Vibrio</taxon>
    </lineage>
</organism>
<gene>
    <name evidence="5" type="ORF">JCM19231_5129</name>
</gene>
<reference evidence="5 6" key="2">
    <citation type="submission" date="2015-01" db="EMBL/GenBank/DDBJ databases">
        <authorList>
            <consortium name="NBRP consortium"/>
            <person name="Sawabe T."/>
            <person name="Meirelles P."/>
            <person name="Feng G."/>
            <person name="Sayaka M."/>
            <person name="Hattori M."/>
            <person name="Ohkuma M."/>
        </authorList>
    </citation>
    <scope>NUCLEOTIDE SEQUENCE [LARGE SCALE GENOMIC DNA]</scope>
    <source>
        <strain evidence="6">JCM 19231</strain>
    </source>
</reference>
<evidence type="ECO:0000256" key="1">
    <source>
        <dbReference type="ARBA" id="ARBA00004418"/>
    </source>
</evidence>
<dbReference type="PROSITE" id="PS51257">
    <property type="entry name" value="PROKAR_LIPOPROTEIN"/>
    <property type="match status" value="1"/>
</dbReference>
<dbReference type="RefSeq" id="WP_261835989.1">
    <property type="nucleotide sequence ID" value="NZ_AP024882.1"/>
</dbReference>
<dbReference type="Pfam" id="PF09084">
    <property type="entry name" value="NMT1"/>
    <property type="match status" value="1"/>
</dbReference>